<feature type="region of interest" description="Disordered" evidence="1">
    <location>
        <begin position="231"/>
        <end position="250"/>
    </location>
</feature>
<accession>A0AAN7Z6S4</accession>
<keyword evidence="2" id="KW-1133">Transmembrane helix</keyword>
<proteinExistence type="predicted"/>
<dbReference type="AlphaFoldDB" id="A0AAN7Z6S4"/>
<sequence>MAAHTQTTGDESSPAPLFPPAPPSVISSRMTDIASEDGDAIEAAVKKANPTTESRPGTATGTSSARGGNWSQSLPLRKGLQRGSLSGSIASGRPLSSASKTSRSHVPLASQAFFRPMSSQKLQAQRAPRPPSLGQHRPSIDDLPDEDDQSHIAPHEVRAPATMGRSNQPSGDLADVQLPPSRGTENTEIYDRVTFTTSPTHGHYPAVSVTDSVSPLRRKQAEEKGLSLNLDKSNSYRNNANPLTPVKTPHSFRSSLFMPGMGDSSNSRPNHDMRGAEKLSSGASTPRPTSNAAEVTTKEANPNPRLGRNHEYFEGNTVFCLGGRLQNTRHRPINIGTGVLIVLPAALFFGGSAPYLWHHLSPAIPIIFAYLFIISLSSFIRASVSDPGVSSSWINSFPDPP</sequence>
<feature type="compositionally biased region" description="Polar residues" evidence="1">
    <location>
        <begin position="1"/>
        <end position="11"/>
    </location>
</feature>
<keyword evidence="2" id="KW-0812">Transmembrane</keyword>
<feature type="compositionally biased region" description="Polar residues" evidence="1">
    <location>
        <begin position="231"/>
        <end position="242"/>
    </location>
</feature>
<evidence type="ECO:0000313" key="3">
    <source>
        <dbReference type="EMBL" id="KAK5632372.1"/>
    </source>
</evidence>
<evidence type="ECO:0000313" key="4">
    <source>
        <dbReference type="Proteomes" id="UP001305414"/>
    </source>
</evidence>
<feature type="compositionally biased region" description="Polar residues" evidence="1">
    <location>
        <begin position="83"/>
        <end position="101"/>
    </location>
</feature>
<name>A0AAN7Z6S4_9PEZI</name>
<feature type="transmembrane region" description="Helical" evidence="2">
    <location>
        <begin position="333"/>
        <end position="357"/>
    </location>
</feature>
<organism evidence="3 4">
    <name type="scientific">Xylaria bambusicola</name>
    <dbReference type="NCBI Taxonomy" id="326684"/>
    <lineage>
        <taxon>Eukaryota</taxon>
        <taxon>Fungi</taxon>
        <taxon>Dikarya</taxon>
        <taxon>Ascomycota</taxon>
        <taxon>Pezizomycotina</taxon>
        <taxon>Sordariomycetes</taxon>
        <taxon>Xylariomycetidae</taxon>
        <taxon>Xylariales</taxon>
        <taxon>Xylariaceae</taxon>
        <taxon>Xylaria</taxon>
    </lineage>
</organism>
<feature type="compositionally biased region" description="Low complexity" evidence="1">
    <location>
        <begin position="57"/>
        <end position="68"/>
    </location>
</feature>
<reference evidence="3 4" key="1">
    <citation type="submission" date="2023-10" db="EMBL/GenBank/DDBJ databases">
        <title>Draft genome sequence of Xylaria bambusicola isolate GMP-LS, the root and basal stem rot pathogen of sugarcane in Indonesia.</title>
        <authorList>
            <person name="Selvaraj P."/>
            <person name="Muralishankar V."/>
            <person name="Muruganantham S."/>
            <person name="Sp S."/>
            <person name="Haryani S."/>
            <person name="Lau K.J.X."/>
            <person name="Naqvi N.I."/>
        </authorList>
    </citation>
    <scope>NUCLEOTIDE SEQUENCE [LARGE SCALE GENOMIC DNA]</scope>
    <source>
        <strain evidence="3">GMP-LS</strain>
    </source>
</reference>
<evidence type="ECO:0000256" key="1">
    <source>
        <dbReference type="SAM" id="MobiDB-lite"/>
    </source>
</evidence>
<feature type="region of interest" description="Disordered" evidence="1">
    <location>
        <begin position="258"/>
        <end position="308"/>
    </location>
</feature>
<keyword evidence="4" id="KW-1185">Reference proteome</keyword>
<dbReference type="Proteomes" id="UP001305414">
    <property type="component" value="Unassembled WGS sequence"/>
</dbReference>
<comment type="caution">
    <text evidence="3">The sequence shown here is derived from an EMBL/GenBank/DDBJ whole genome shotgun (WGS) entry which is preliminary data.</text>
</comment>
<evidence type="ECO:0000256" key="2">
    <source>
        <dbReference type="SAM" id="Phobius"/>
    </source>
</evidence>
<keyword evidence="2" id="KW-0472">Membrane</keyword>
<feature type="region of interest" description="Disordered" evidence="1">
    <location>
        <begin position="1"/>
        <end position="223"/>
    </location>
</feature>
<protein>
    <submittedName>
        <fullName evidence="3">Uncharacterized protein</fullName>
    </submittedName>
</protein>
<feature type="compositionally biased region" description="Polar residues" evidence="1">
    <location>
        <begin position="281"/>
        <end position="300"/>
    </location>
</feature>
<gene>
    <name evidence="3" type="ORF">RRF57_008086</name>
</gene>
<feature type="compositionally biased region" description="Basic and acidic residues" evidence="1">
    <location>
        <begin position="149"/>
        <end position="158"/>
    </location>
</feature>
<feature type="transmembrane region" description="Helical" evidence="2">
    <location>
        <begin position="363"/>
        <end position="384"/>
    </location>
</feature>
<dbReference type="EMBL" id="JAWHQM010000024">
    <property type="protein sequence ID" value="KAK5632372.1"/>
    <property type="molecule type" value="Genomic_DNA"/>
</dbReference>